<dbReference type="EMBL" id="CDMZ01002407">
    <property type="protein sequence ID" value="CEM42215.1"/>
    <property type="molecule type" value="Genomic_DNA"/>
</dbReference>
<dbReference type="PROSITE" id="PS50157">
    <property type="entry name" value="ZINC_FINGER_C2H2_2"/>
    <property type="match status" value="1"/>
</dbReference>
<evidence type="ECO:0000313" key="5">
    <source>
        <dbReference type="EMBL" id="CEM42215.1"/>
    </source>
</evidence>
<feature type="coiled-coil region" evidence="2">
    <location>
        <begin position="176"/>
        <end position="203"/>
    </location>
</feature>
<dbReference type="VEuPathDB" id="CryptoDB:Cvel_6478"/>
<keyword evidence="2" id="KW-0175">Coiled coil</keyword>
<organism evidence="5">
    <name type="scientific">Chromera velia CCMP2878</name>
    <dbReference type="NCBI Taxonomy" id="1169474"/>
    <lineage>
        <taxon>Eukaryota</taxon>
        <taxon>Sar</taxon>
        <taxon>Alveolata</taxon>
        <taxon>Colpodellida</taxon>
        <taxon>Chromeraceae</taxon>
        <taxon>Chromera</taxon>
    </lineage>
</organism>
<dbReference type="InterPro" id="IPR013087">
    <property type="entry name" value="Znf_C2H2_type"/>
</dbReference>
<keyword evidence="1" id="KW-0479">Metal-binding</keyword>
<evidence type="ECO:0000256" key="1">
    <source>
        <dbReference type="PROSITE-ProRule" id="PRU00042"/>
    </source>
</evidence>
<reference evidence="5" key="1">
    <citation type="submission" date="2014-11" db="EMBL/GenBank/DDBJ databases">
        <authorList>
            <person name="Otto D Thomas"/>
            <person name="Naeem Raeece"/>
        </authorList>
    </citation>
    <scope>NUCLEOTIDE SEQUENCE</scope>
</reference>
<feature type="compositionally biased region" description="Basic and acidic residues" evidence="3">
    <location>
        <begin position="421"/>
        <end position="449"/>
    </location>
</feature>
<evidence type="ECO:0000256" key="3">
    <source>
        <dbReference type="SAM" id="MobiDB-lite"/>
    </source>
</evidence>
<dbReference type="Gene3D" id="1.10.10.2360">
    <property type="match status" value="1"/>
</dbReference>
<evidence type="ECO:0000256" key="2">
    <source>
        <dbReference type="SAM" id="Coils"/>
    </source>
</evidence>
<dbReference type="PROSITE" id="PS00028">
    <property type="entry name" value="ZINC_FINGER_C2H2_1"/>
    <property type="match status" value="1"/>
</dbReference>
<name>A0A0G4HDU6_9ALVE</name>
<gene>
    <name evidence="5" type="ORF">Cvel_6478</name>
</gene>
<evidence type="ECO:0000259" key="4">
    <source>
        <dbReference type="PROSITE" id="PS50157"/>
    </source>
</evidence>
<accession>A0A0G4HDU6</accession>
<dbReference type="GO" id="GO:0008270">
    <property type="term" value="F:zinc ion binding"/>
    <property type="evidence" value="ECO:0007669"/>
    <property type="project" value="UniProtKB-KW"/>
</dbReference>
<feature type="region of interest" description="Disordered" evidence="3">
    <location>
        <begin position="373"/>
        <end position="449"/>
    </location>
</feature>
<protein>
    <recommendedName>
        <fullName evidence="4">C2H2-type domain-containing protein</fullName>
    </recommendedName>
</protein>
<keyword evidence="1" id="KW-0863">Zinc-finger</keyword>
<feature type="region of interest" description="Disordered" evidence="3">
    <location>
        <begin position="269"/>
        <end position="294"/>
    </location>
</feature>
<keyword evidence="1" id="KW-0862">Zinc</keyword>
<feature type="compositionally biased region" description="Acidic residues" evidence="3">
    <location>
        <begin position="272"/>
        <end position="294"/>
    </location>
</feature>
<dbReference type="AlphaFoldDB" id="A0A0G4HDU6"/>
<feature type="domain" description="C2H2-type" evidence="4">
    <location>
        <begin position="479"/>
        <end position="504"/>
    </location>
</feature>
<sequence>MAANYTGSFVDWPPVVAFKERPEAQKVETFNTATAGQQEAPEKKQSDFKAFTAPRGSTGQAFGTVTPFVCLPDKAGTGVMMSIAGMDIYQDKSFEELRMEDYRGGRRGPKAFSSLSILVGSPEPTPLPTPANIDAPLKKQLYHEILSKTAKKERGEVRAKLGAMVEATKAEALEGREGEKKELDRLNTRISRVEKEMLVLRSLVMTTMHRATETEDRLEMKIAVREATGFLDALDAAEPGASLYVGDLEWKKVRGRQSISLELESASIMVSEQDEEGEGEEEGNEVEEGAEEGPGEAMVIGGAALPPAPEFNGNPNGLLMRSAEMWLQRGECNSVRDRLHKMETPRLLFLFAPALTAVSTSPVVRSALSASVSESDQHEKAVSPSNFLQPLLDPSFSSSSTGKKNEKQGKLTQTVVRGPARAREKGTTQEVGGEEKQDKEPLKPSWRREGEEVLVEIPAIEGLSVGGEGDGKMETAKLWKCNECGGLFKTLRGLHVHVARMHRR</sequence>
<proteinExistence type="predicted"/>